<keyword evidence="3" id="KW-1185">Reference proteome</keyword>
<dbReference type="WBParaSite" id="PTRK_0001143200.1">
    <property type="protein sequence ID" value="PTRK_0001143200.1"/>
    <property type="gene ID" value="PTRK_0001143200"/>
</dbReference>
<protein>
    <submittedName>
        <fullName evidence="4">Saposin B-type domain-containing protein</fullName>
    </submittedName>
</protein>
<reference evidence="4" key="1">
    <citation type="submission" date="2017-02" db="UniProtKB">
        <authorList>
            <consortium name="WormBaseParasite"/>
        </authorList>
    </citation>
    <scope>IDENTIFICATION</scope>
</reference>
<keyword evidence="1" id="KW-1015">Disulfide bond</keyword>
<evidence type="ECO:0000313" key="4">
    <source>
        <dbReference type="WBParaSite" id="PTRK_0001143200.1"/>
    </source>
</evidence>
<organism evidence="3 4">
    <name type="scientific">Parastrongyloides trichosuri</name>
    <name type="common">Possum-specific nematode worm</name>
    <dbReference type="NCBI Taxonomy" id="131310"/>
    <lineage>
        <taxon>Eukaryota</taxon>
        <taxon>Metazoa</taxon>
        <taxon>Ecdysozoa</taxon>
        <taxon>Nematoda</taxon>
        <taxon>Chromadorea</taxon>
        <taxon>Rhabditida</taxon>
        <taxon>Tylenchina</taxon>
        <taxon>Panagrolaimomorpha</taxon>
        <taxon>Strongyloidoidea</taxon>
        <taxon>Strongyloididae</taxon>
        <taxon>Parastrongyloides</taxon>
    </lineage>
</organism>
<dbReference type="SUPFAM" id="SSF47862">
    <property type="entry name" value="Saposin"/>
    <property type="match status" value="1"/>
</dbReference>
<accession>A0A0N4ZSF2</accession>
<dbReference type="SMART" id="SM00741">
    <property type="entry name" value="SapB"/>
    <property type="match status" value="1"/>
</dbReference>
<dbReference type="Gene3D" id="1.10.225.10">
    <property type="entry name" value="Saposin-like"/>
    <property type="match status" value="1"/>
</dbReference>
<dbReference type="InterPro" id="IPR008138">
    <property type="entry name" value="SapB_2"/>
</dbReference>
<evidence type="ECO:0000259" key="2">
    <source>
        <dbReference type="PROSITE" id="PS50015"/>
    </source>
</evidence>
<dbReference type="PROSITE" id="PS50015">
    <property type="entry name" value="SAP_B"/>
    <property type="match status" value="1"/>
</dbReference>
<feature type="domain" description="Saposin B-type" evidence="2">
    <location>
        <begin position="1"/>
        <end position="77"/>
    </location>
</feature>
<dbReference type="Pfam" id="PF03489">
    <property type="entry name" value="SapB_2"/>
    <property type="match status" value="1"/>
</dbReference>
<dbReference type="InterPro" id="IPR011001">
    <property type="entry name" value="Saposin-like"/>
</dbReference>
<dbReference type="AlphaFoldDB" id="A0A0N4ZSF2"/>
<proteinExistence type="predicted"/>
<name>A0A0N4ZSF2_PARTI</name>
<dbReference type="Proteomes" id="UP000038045">
    <property type="component" value="Unplaced"/>
</dbReference>
<dbReference type="InterPro" id="IPR008139">
    <property type="entry name" value="SaposinB_dom"/>
</dbReference>
<evidence type="ECO:0000313" key="3">
    <source>
        <dbReference type="Proteomes" id="UP000038045"/>
    </source>
</evidence>
<evidence type="ECO:0000256" key="1">
    <source>
        <dbReference type="ARBA" id="ARBA00023157"/>
    </source>
</evidence>
<sequence length="78" mass="8925">MCIEVIDNILSNLGDGEGELLEDAYKECDIITNYNILLDPMCKTIVTRELNDIVEELKNNRTPKEVCQEIGFCNIYLI</sequence>